<dbReference type="AlphaFoldDB" id="A0A075LH39"/>
<reference evidence="5 7" key="1">
    <citation type="submission" date="2014-07" db="EMBL/GenBank/DDBJ databases">
        <title>Complete genome sequence of a moderately halophilic bacterium Terribacillus aidingensis MP602, isolated from Cryptomeria fortunei in Tianmu mountain in China.</title>
        <authorList>
            <person name="Wang Y."/>
            <person name="Lu P."/>
            <person name="Zhang L."/>
        </authorList>
    </citation>
    <scope>NUCLEOTIDE SEQUENCE [LARGE SCALE GENOMIC DNA]</scope>
    <source>
        <strain evidence="5 7">MP602</strain>
    </source>
</reference>
<dbReference type="PANTHER" id="PTHR43464">
    <property type="entry name" value="METHYLTRANSFERASE"/>
    <property type="match status" value="1"/>
</dbReference>
<evidence type="ECO:0000313" key="5">
    <source>
        <dbReference type="EMBL" id="AIF65995.1"/>
    </source>
</evidence>
<keyword evidence="1 6" id="KW-0489">Methyltransferase</keyword>
<name>A0A075LH39_9BACI</name>
<keyword evidence="3" id="KW-0949">S-adenosyl-L-methionine</keyword>
<evidence type="ECO:0000313" key="7">
    <source>
        <dbReference type="Proteomes" id="UP000027980"/>
    </source>
</evidence>
<dbReference type="Proteomes" id="UP000027980">
    <property type="component" value="Chromosome"/>
</dbReference>
<evidence type="ECO:0000256" key="1">
    <source>
        <dbReference type="ARBA" id="ARBA00022603"/>
    </source>
</evidence>
<dbReference type="RefSeq" id="WP_038559162.1">
    <property type="nucleotide sequence ID" value="NZ_CP008876.1"/>
</dbReference>
<protein>
    <submittedName>
        <fullName evidence="6">Methyltransferase domain-containing protein</fullName>
    </submittedName>
</protein>
<evidence type="ECO:0000256" key="3">
    <source>
        <dbReference type="ARBA" id="ARBA00022691"/>
    </source>
</evidence>
<evidence type="ECO:0000313" key="8">
    <source>
        <dbReference type="Proteomes" id="UP000199735"/>
    </source>
</evidence>
<dbReference type="EMBL" id="CP008876">
    <property type="protein sequence ID" value="AIF65995.1"/>
    <property type="molecule type" value="Genomic_DNA"/>
</dbReference>
<dbReference type="GO" id="GO:0008168">
    <property type="term" value="F:methyltransferase activity"/>
    <property type="evidence" value="ECO:0007669"/>
    <property type="project" value="UniProtKB-KW"/>
</dbReference>
<accession>A0AAX2EE65</accession>
<sequence length="219" mass="24957">MSMMLQTYWNSRFEAGDIWGTEATPSAVMAYPYFAADQAKQLFVPGCGYGRNSNFFGEYAFEVTACDISEVAIERASSHAKAVGLANVNHFVGDYLNLPFPSTERFDGIYLSSILHMYTEEEREQLLAHFTSLLRKDGLLIFSCLSARDEKLYGAGVEMEKDTFLVHDRIAHFFQEEELNALLEDDYQVVEMTLHKQRVDFKAGAEQDAQLWFVVARKK</sequence>
<dbReference type="PANTHER" id="PTHR43464:SF19">
    <property type="entry name" value="UBIQUINONE BIOSYNTHESIS O-METHYLTRANSFERASE, MITOCHONDRIAL"/>
    <property type="match status" value="1"/>
</dbReference>
<gene>
    <name evidence="5" type="ORF">GZ22_04675</name>
    <name evidence="6" type="ORF">SAMN04489762_1408</name>
</gene>
<reference evidence="6 8" key="2">
    <citation type="submission" date="2016-10" db="EMBL/GenBank/DDBJ databases">
        <authorList>
            <person name="Varghese N."/>
            <person name="Submissions S."/>
        </authorList>
    </citation>
    <scope>NUCLEOTIDE SEQUENCE [LARGE SCALE GENOMIC DNA]</scope>
    <source>
        <strain evidence="6 8">DSM 21619</strain>
    </source>
</reference>
<evidence type="ECO:0000256" key="2">
    <source>
        <dbReference type="ARBA" id="ARBA00022679"/>
    </source>
</evidence>
<dbReference type="GeneID" id="34221698"/>
<accession>A0A075LH39</accession>
<dbReference type="Pfam" id="PF13649">
    <property type="entry name" value="Methyltransf_25"/>
    <property type="match status" value="1"/>
</dbReference>
<dbReference type="KEGG" id="tap:GZ22_04675"/>
<dbReference type="EMBL" id="FOCD01000001">
    <property type="protein sequence ID" value="SEM92134.1"/>
    <property type="molecule type" value="Genomic_DNA"/>
</dbReference>
<evidence type="ECO:0000313" key="6">
    <source>
        <dbReference type="EMBL" id="SEM92134.1"/>
    </source>
</evidence>
<dbReference type="CDD" id="cd02440">
    <property type="entry name" value="AdoMet_MTases"/>
    <property type="match status" value="1"/>
</dbReference>
<dbReference type="OrthoDB" id="9804312at2"/>
<proteinExistence type="predicted"/>
<feature type="domain" description="Methyltransferase" evidence="4">
    <location>
        <begin position="46"/>
        <end position="138"/>
    </location>
</feature>
<dbReference type="InterPro" id="IPR029063">
    <property type="entry name" value="SAM-dependent_MTases_sf"/>
</dbReference>
<keyword evidence="2" id="KW-0808">Transferase</keyword>
<dbReference type="GO" id="GO:0032259">
    <property type="term" value="P:methylation"/>
    <property type="evidence" value="ECO:0007669"/>
    <property type="project" value="UniProtKB-KW"/>
</dbReference>
<dbReference type="SUPFAM" id="SSF53335">
    <property type="entry name" value="S-adenosyl-L-methionine-dependent methyltransferases"/>
    <property type="match status" value="1"/>
</dbReference>
<dbReference type="HOGENOM" id="CLU_091228_1_1_9"/>
<organism evidence="5 7">
    <name type="scientific">Terribacillus saccharophilus</name>
    <dbReference type="NCBI Taxonomy" id="361277"/>
    <lineage>
        <taxon>Bacteria</taxon>
        <taxon>Bacillati</taxon>
        <taxon>Bacillota</taxon>
        <taxon>Bacilli</taxon>
        <taxon>Bacillales</taxon>
        <taxon>Bacillaceae</taxon>
        <taxon>Terribacillus</taxon>
    </lineage>
</organism>
<dbReference type="Proteomes" id="UP000199735">
    <property type="component" value="Unassembled WGS sequence"/>
</dbReference>
<dbReference type="Gene3D" id="3.40.50.150">
    <property type="entry name" value="Vaccinia Virus protein VP39"/>
    <property type="match status" value="1"/>
</dbReference>
<evidence type="ECO:0000259" key="4">
    <source>
        <dbReference type="Pfam" id="PF13649"/>
    </source>
</evidence>
<dbReference type="InterPro" id="IPR041698">
    <property type="entry name" value="Methyltransf_25"/>
</dbReference>